<dbReference type="PANTHER" id="PTHR34768:SF2">
    <property type="entry name" value="COILED-COIL DOMAIN CONTAINING 89"/>
    <property type="match status" value="1"/>
</dbReference>
<proteinExistence type="predicted"/>
<evidence type="ECO:0000256" key="1">
    <source>
        <dbReference type="ARBA" id="ARBA00023054"/>
    </source>
</evidence>
<evidence type="ECO:0000313" key="4">
    <source>
        <dbReference type="Proteomes" id="UP001152320"/>
    </source>
</evidence>
<feature type="coiled-coil region" evidence="2">
    <location>
        <begin position="47"/>
        <end position="191"/>
    </location>
</feature>
<evidence type="ECO:0000256" key="2">
    <source>
        <dbReference type="SAM" id="Coils"/>
    </source>
</evidence>
<keyword evidence="4" id="KW-1185">Reference proteome</keyword>
<keyword evidence="1 2" id="KW-0175">Coiled coil</keyword>
<comment type="caution">
    <text evidence="3">The sequence shown here is derived from an EMBL/GenBank/DDBJ whole genome shotgun (WGS) entry which is preliminary data.</text>
</comment>
<reference evidence="3" key="1">
    <citation type="submission" date="2021-10" db="EMBL/GenBank/DDBJ databases">
        <title>Tropical sea cucumber genome reveals ecological adaptation and Cuvierian tubules defense mechanism.</title>
        <authorList>
            <person name="Chen T."/>
        </authorList>
    </citation>
    <scope>NUCLEOTIDE SEQUENCE</scope>
    <source>
        <strain evidence="3">Nanhai2018</strain>
        <tissue evidence="3">Muscle</tissue>
    </source>
</reference>
<gene>
    <name evidence="3" type="ORF">HOLleu_35473</name>
</gene>
<accession>A0A9Q0YPH1</accession>
<organism evidence="3 4">
    <name type="scientific">Holothuria leucospilota</name>
    <name type="common">Black long sea cucumber</name>
    <name type="synonym">Mertensiothuria leucospilota</name>
    <dbReference type="NCBI Taxonomy" id="206669"/>
    <lineage>
        <taxon>Eukaryota</taxon>
        <taxon>Metazoa</taxon>
        <taxon>Echinodermata</taxon>
        <taxon>Eleutherozoa</taxon>
        <taxon>Echinozoa</taxon>
        <taxon>Holothuroidea</taxon>
        <taxon>Aspidochirotacea</taxon>
        <taxon>Aspidochirotida</taxon>
        <taxon>Holothuriidae</taxon>
        <taxon>Holothuria</taxon>
    </lineage>
</organism>
<name>A0A9Q0YPH1_HOLLE</name>
<dbReference type="AlphaFoldDB" id="A0A9Q0YPH1"/>
<dbReference type="Proteomes" id="UP001152320">
    <property type="component" value="Chromosome 18"/>
</dbReference>
<feature type="coiled-coil region" evidence="2">
    <location>
        <begin position="231"/>
        <end position="306"/>
    </location>
</feature>
<evidence type="ECO:0000313" key="3">
    <source>
        <dbReference type="EMBL" id="KAJ8025301.1"/>
    </source>
</evidence>
<sequence>MQENLEKLKNLSRDDKTEAAMLRSRIDEQSQLICILKRRADDAVLKAMTLEKVNKELEKFRENAQEMLTEEIKRSKMLERRFEELAENHEEMIRFKDDYKRQNEQLRKENEELRKENSTLFSKTLEEKISHIASLEKQIQSLKEQCKEYEELFSQLKSEIVKSEKAYHTSLSTLQVKLKQSEDKCKEVTTEFTRYKDSTERKEQNSTLQTEKLKKERQEFLDLAMQRGKLLQERQKEIKLMEEKVKEAEKQTEMMEQKFEREAESVSANLRVIRLSGEKEVAEKTLKDLQMEYDAFKKHANSLLAKEKNLNAQLRNLVT</sequence>
<protein>
    <submittedName>
        <fullName evidence="3">Coiled-coil domain-containing protein 89</fullName>
    </submittedName>
</protein>
<dbReference type="OrthoDB" id="10020070at2759"/>
<dbReference type="PANTHER" id="PTHR34768">
    <property type="entry name" value="COILED-COIL DOMAIN-CONTAINING PROTEIN 89"/>
    <property type="match status" value="1"/>
</dbReference>
<dbReference type="InterPro" id="IPR043450">
    <property type="entry name" value="CCDC89-like"/>
</dbReference>
<dbReference type="EMBL" id="JAIZAY010000018">
    <property type="protein sequence ID" value="KAJ8025301.1"/>
    <property type="molecule type" value="Genomic_DNA"/>
</dbReference>